<protein>
    <submittedName>
        <fullName evidence="1">Uncharacterized protein</fullName>
    </submittedName>
</protein>
<evidence type="ECO:0000313" key="1">
    <source>
        <dbReference type="EMBL" id="CAB4241565.1"/>
    </source>
</evidence>
<proteinExistence type="predicted"/>
<name>A0A6J5T9G8_9CAUD</name>
<gene>
    <name evidence="1" type="ORF">UFOVP71_103</name>
</gene>
<accession>A0A6J5T9G8</accession>
<sequence length="189" mass="21423">MDMELDKKLCAAYPKLFANRNAPMQETCMCWGFTHGDGWYNIIDQLCGNIQHHIDWKERQREVAIKINAMATQLKAGNSELFDEDMKNMLNTDYKEKRRQELVDQPLRSVPESIPQVTVDQVKEKFGTLRFYYTGGDDAIDGMVRMAESMSGVTCEECGKPGTRVGGGWVSTLCKEHAEARGIYNNEAA</sequence>
<reference evidence="1" key="1">
    <citation type="submission" date="2020-05" db="EMBL/GenBank/DDBJ databases">
        <authorList>
            <person name="Chiriac C."/>
            <person name="Salcher M."/>
            <person name="Ghai R."/>
            <person name="Kavagutti S V."/>
        </authorList>
    </citation>
    <scope>NUCLEOTIDE SEQUENCE</scope>
</reference>
<organism evidence="1">
    <name type="scientific">uncultured Caudovirales phage</name>
    <dbReference type="NCBI Taxonomy" id="2100421"/>
    <lineage>
        <taxon>Viruses</taxon>
        <taxon>Duplodnaviria</taxon>
        <taxon>Heunggongvirae</taxon>
        <taxon>Uroviricota</taxon>
        <taxon>Caudoviricetes</taxon>
        <taxon>Peduoviridae</taxon>
        <taxon>Maltschvirus</taxon>
        <taxon>Maltschvirus maltsch</taxon>
    </lineage>
</organism>
<dbReference type="EMBL" id="LR797824">
    <property type="protein sequence ID" value="CAB4241565.1"/>
    <property type="molecule type" value="Genomic_DNA"/>
</dbReference>